<dbReference type="Proteomes" id="UP001139365">
    <property type="component" value="Unassembled WGS sequence"/>
</dbReference>
<dbReference type="InterPro" id="IPR045768">
    <property type="entry name" value="SpoIIE_N"/>
</dbReference>
<evidence type="ECO:0000313" key="5">
    <source>
        <dbReference type="Proteomes" id="UP001139365"/>
    </source>
</evidence>
<feature type="transmembrane region" description="Helical" evidence="2">
    <location>
        <begin position="215"/>
        <end position="233"/>
    </location>
</feature>
<dbReference type="Pfam" id="PF07228">
    <property type="entry name" value="SpoIIE"/>
    <property type="match status" value="1"/>
</dbReference>
<dbReference type="InterPro" id="IPR036457">
    <property type="entry name" value="PPM-type-like_dom_sf"/>
</dbReference>
<evidence type="ECO:0000256" key="2">
    <source>
        <dbReference type="SAM" id="Phobius"/>
    </source>
</evidence>
<evidence type="ECO:0000313" key="4">
    <source>
        <dbReference type="EMBL" id="MCI5754984.1"/>
    </source>
</evidence>
<evidence type="ECO:0000256" key="1">
    <source>
        <dbReference type="ARBA" id="ARBA00022801"/>
    </source>
</evidence>
<feature type="transmembrane region" description="Helical" evidence="2">
    <location>
        <begin position="240"/>
        <end position="264"/>
    </location>
</feature>
<feature type="transmembrane region" description="Helical" evidence="2">
    <location>
        <begin position="191"/>
        <end position="209"/>
    </location>
</feature>
<dbReference type="InterPro" id="IPR001932">
    <property type="entry name" value="PPM-type_phosphatase-like_dom"/>
</dbReference>
<reference evidence="4 5" key="1">
    <citation type="submission" date="2022-03" db="EMBL/GenBank/DDBJ databases">
        <title>Metagenome-assembled genomes from swine fecal metagenomes.</title>
        <authorList>
            <person name="Holman D.B."/>
            <person name="Kommadath A."/>
        </authorList>
    </citation>
    <scope>NUCLEOTIDE SEQUENCE [LARGE SCALE GENOMIC DNA]</scope>
    <source>
        <strain evidence="4">SUG147</strain>
    </source>
</reference>
<dbReference type="PANTHER" id="PTHR43156">
    <property type="entry name" value="STAGE II SPORULATION PROTEIN E-RELATED"/>
    <property type="match status" value="1"/>
</dbReference>
<dbReference type="SMART" id="SM00331">
    <property type="entry name" value="PP2C_SIG"/>
    <property type="match status" value="1"/>
</dbReference>
<sequence>MQSTETKEKILAAAGKYLGRYFTGKRAETDSGAVKRYLSQAALGVFDCGIAFLIASAKLKSGIMPFGSALLCASEKRVPFIFAGLALSAFVSGESAMINIVTYSAALVIRLLLCFLLGLKRGQLFTEPEPFRLSAAAASGFIAGIYSVFGGGFTKASLVSALMLIALTPATTYLYGGLATRSDISGVRRDAGLLSAVFTAVLGLSAMSIAGFSPAFTASVFLTLCAAAAGGAFRGGVVGMVCGLACSASLSPALGIAGVIAGTLRHTGTVLPMLAFCGCGTAFSLVAQGFEALGSTIPQLLWGAALFAPAAKLGLVPKIYPLIALNGTGTSSGSMLGKAIAEGRRGVGDRERLCALSDAFSSLSSVFYTMSNRISTPGVYEVRTLCEKSFKKYCGRCSRAPVCWGREYDRTADIMNKLANAVAKHGCADSEYIPDDFFRRCPNAIAAMSELNLSHARMLEAAARENKTEVFALDYEAMAQLLENAASESSEEYECDRALTAKLRNTARDIGLYSVGAGVYGKRRKTVVAGGVDISESTLSSAQIRSALEESLGMKLTPPEFTADDGYVTMTCRSARTVCVETASSSLKKESEEMNGDSAVCFTNREDRFYSLISDGMGSGREAAMTSRVTCSFLEKMLSSGNRKSIVLKMLNNFIRNKNLECFATVDLLEIDLLSGEAGFVKSGAAASYVIRGGKLFKIASDSLPIGITREITAEDIRFTLLPGDLVVMISDGVSQSFEDGVWLAGMLSELDGDSPLDAVTAKILDAAKTNNRRSDDMTVTAVRIGAEK</sequence>
<feature type="domain" description="PPM-type phosphatase" evidence="3">
    <location>
        <begin position="575"/>
        <end position="785"/>
    </location>
</feature>
<feature type="transmembrane region" description="Helical" evidence="2">
    <location>
        <begin position="37"/>
        <end position="57"/>
    </location>
</feature>
<dbReference type="InterPro" id="IPR052016">
    <property type="entry name" value="Bact_Sigma-Reg"/>
</dbReference>
<dbReference type="EMBL" id="JALEMU010000029">
    <property type="protein sequence ID" value="MCI5754984.1"/>
    <property type="molecule type" value="Genomic_DNA"/>
</dbReference>
<dbReference type="AlphaFoldDB" id="A0AAE3FGA7"/>
<dbReference type="GO" id="GO:0016791">
    <property type="term" value="F:phosphatase activity"/>
    <property type="evidence" value="ECO:0007669"/>
    <property type="project" value="TreeGrafter"/>
</dbReference>
<feature type="transmembrane region" description="Helical" evidence="2">
    <location>
        <begin position="131"/>
        <end position="149"/>
    </location>
</feature>
<keyword evidence="2" id="KW-0472">Membrane</keyword>
<accession>A0AAE3FGA7</accession>
<proteinExistence type="predicted"/>
<organism evidence="4 5">
    <name type="scientific">Candidatus Colimorpha enterica</name>
    <dbReference type="NCBI Taxonomy" id="3083063"/>
    <lineage>
        <taxon>Bacteria</taxon>
        <taxon>Pseudomonadati</taxon>
        <taxon>Bacteroidota</taxon>
        <taxon>Bacteroidia</taxon>
        <taxon>Bacteroidales</taxon>
        <taxon>Candidatus Colimorpha</taxon>
    </lineage>
</organism>
<evidence type="ECO:0000259" key="3">
    <source>
        <dbReference type="SMART" id="SM00331"/>
    </source>
</evidence>
<gene>
    <name evidence="4" type="ORF">MR241_01670</name>
</gene>
<dbReference type="Gene3D" id="3.60.40.10">
    <property type="entry name" value="PPM-type phosphatase domain"/>
    <property type="match status" value="1"/>
</dbReference>
<keyword evidence="1" id="KW-0378">Hydrolase</keyword>
<comment type="caution">
    <text evidence="4">The sequence shown here is derived from an EMBL/GenBank/DDBJ whole genome shotgun (WGS) entry which is preliminary data.</text>
</comment>
<dbReference type="PANTHER" id="PTHR43156:SF2">
    <property type="entry name" value="STAGE II SPORULATION PROTEIN E"/>
    <property type="match status" value="1"/>
</dbReference>
<feature type="transmembrane region" description="Helical" evidence="2">
    <location>
        <begin position="161"/>
        <end position="179"/>
    </location>
</feature>
<protein>
    <submittedName>
        <fullName evidence="4">SpoIIE family protein phosphatase</fullName>
    </submittedName>
</protein>
<name>A0AAE3FGA7_9BACT</name>
<dbReference type="SUPFAM" id="SSF81606">
    <property type="entry name" value="PP2C-like"/>
    <property type="match status" value="1"/>
</dbReference>
<feature type="transmembrane region" description="Helical" evidence="2">
    <location>
        <begin position="100"/>
        <end position="119"/>
    </location>
</feature>
<dbReference type="Pfam" id="PF19732">
    <property type="entry name" value="SpoIIE_N"/>
    <property type="match status" value="1"/>
</dbReference>
<keyword evidence="2" id="KW-1133">Transmembrane helix</keyword>
<keyword evidence="2" id="KW-0812">Transmembrane</keyword>